<keyword evidence="2" id="KW-0812">Transmembrane</keyword>
<feature type="compositionally biased region" description="Low complexity" evidence="1">
    <location>
        <begin position="1"/>
        <end position="17"/>
    </location>
</feature>
<evidence type="ECO:0000256" key="1">
    <source>
        <dbReference type="SAM" id="MobiDB-lite"/>
    </source>
</evidence>
<gene>
    <name evidence="3" type="ORF">GCM10009759_42540</name>
</gene>
<dbReference type="Proteomes" id="UP001500897">
    <property type="component" value="Unassembled WGS sequence"/>
</dbReference>
<keyword evidence="2" id="KW-1133">Transmembrane helix</keyword>
<proteinExistence type="predicted"/>
<evidence type="ECO:0000313" key="4">
    <source>
        <dbReference type="Proteomes" id="UP001500897"/>
    </source>
</evidence>
<evidence type="ECO:0000313" key="3">
    <source>
        <dbReference type="EMBL" id="GAA2105454.1"/>
    </source>
</evidence>
<dbReference type="EMBL" id="BAAANS010000028">
    <property type="protein sequence ID" value="GAA2105454.1"/>
    <property type="molecule type" value="Genomic_DNA"/>
</dbReference>
<sequence length="279" mass="29588">MSTEPADAAAGGTAAAEPSPPPSFLPPPPLLPPPGAADLIASGGEPVRARRKFGAGALFLTAVLAGPVIGAAVGYGIQSSRPPTPLPAIAAPKLSYSAERVDPKALAAAGPQPLDIDGDLRKLLIDRPAGSTDRTGGEGDGWLSVADRSEAYDDSVREFTTLLEDGFRRAASVRWDAGDANYRIVLVQYAQDSVGKAITEAMPRSTSDMEVSTIPGNPESYLMFAKDTYNYARSTETYHYGEALARKGTVLMIVQVFAENPVDRAQFEDIAKRQWERLA</sequence>
<keyword evidence="4" id="KW-1185">Reference proteome</keyword>
<protein>
    <submittedName>
        <fullName evidence="3">Uncharacterized protein</fullName>
    </submittedName>
</protein>
<feature type="region of interest" description="Disordered" evidence="1">
    <location>
        <begin position="1"/>
        <end position="41"/>
    </location>
</feature>
<reference evidence="3 4" key="1">
    <citation type="journal article" date="2019" name="Int. J. Syst. Evol. Microbiol.">
        <title>The Global Catalogue of Microorganisms (GCM) 10K type strain sequencing project: providing services to taxonomists for standard genome sequencing and annotation.</title>
        <authorList>
            <consortium name="The Broad Institute Genomics Platform"/>
            <consortium name="The Broad Institute Genome Sequencing Center for Infectious Disease"/>
            <person name="Wu L."/>
            <person name="Ma J."/>
        </authorList>
    </citation>
    <scope>NUCLEOTIDE SEQUENCE [LARGE SCALE GENOMIC DNA]</scope>
    <source>
        <strain evidence="3 4">JCM 14559</strain>
    </source>
</reference>
<feature type="transmembrane region" description="Helical" evidence="2">
    <location>
        <begin position="57"/>
        <end position="77"/>
    </location>
</feature>
<accession>A0ABN2X6A2</accession>
<name>A0ABN2X6A2_9ACTN</name>
<feature type="compositionally biased region" description="Pro residues" evidence="1">
    <location>
        <begin position="18"/>
        <end position="35"/>
    </location>
</feature>
<comment type="caution">
    <text evidence="3">The sequence shown here is derived from an EMBL/GenBank/DDBJ whole genome shotgun (WGS) entry which is preliminary data.</text>
</comment>
<keyword evidence="2" id="KW-0472">Membrane</keyword>
<evidence type="ECO:0000256" key="2">
    <source>
        <dbReference type="SAM" id="Phobius"/>
    </source>
</evidence>
<organism evidence="3 4">
    <name type="scientific">Kitasatospora saccharophila</name>
    <dbReference type="NCBI Taxonomy" id="407973"/>
    <lineage>
        <taxon>Bacteria</taxon>
        <taxon>Bacillati</taxon>
        <taxon>Actinomycetota</taxon>
        <taxon>Actinomycetes</taxon>
        <taxon>Kitasatosporales</taxon>
        <taxon>Streptomycetaceae</taxon>
        <taxon>Kitasatospora</taxon>
    </lineage>
</organism>
<dbReference type="RefSeq" id="WP_344554013.1">
    <property type="nucleotide sequence ID" value="NZ_BAAANS010000028.1"/>
</dbReference>